<dbReference type="Gene3D" id="1.10.10.10">
    <property type="entry name" value="Winged helix-like DNA-binding domain superfamily/Winged helix DNA-binding domain"/>
    <property type="match status" value="1"/>
</dbReference>
<organism evidence="4 5">
    <name type="scientific">Noviluteimonas gilva</name>
    <dbReference type="NCBI Taxonomy" id="2682097"/>
    <lineage>
        <taxon>Bacteria</taxon>
        <taxon>Pseudomonadati</taxon>
        <taxon>Pseudomonadota</taxon>
        <taxon>Gammaproteobacteria</taxon>
        <taxon>Lysobacterales</taxon>
        <taxon>Lysobacteraceae</taxon>
        <taxon>Noviluteimonas</taxon>
    </lineage>
</organism>
<reference evidence="4 5" key="1">
    <citation type="submission" date="2019-12" db="EMBL/GenBank/DDBJ databases">
        <authorList>
            <person name="Xu J."/>
        </authorList>
    </citation>
    <scope>NUCLEOTIDE SEQUENCE [LARGE SCALE GENOMIC DNA]</scope>
    <source>
        <strain evidence="4 5">HX-5-24</strain>
    </source>
</reference>
<dbReference type="EMBL" id="WOXT01000001">
    <property type="protein sequence ID" value="MUV13324.1"/>
    <property type="molecule type" value="Genomic_DNA"/>
</dbReference>
<evidence type="ECO:0000259" key="2">
    <source>
        <dbReference type="Pfam" id="PF02481"/>
    </source>
</evidence>
<dbReference type="PANTHER" id="PTHR43022">
    <property type="entry name" value="PROTEIN SMF"/>
    <property type="match status" value="1"/>
</dbReference>
<dbReference type="GO" id="GO:0009294">
    <property type="term" value="P:DNA-mediated transformation"/>
    <property type="evidence" value="ECO:0007669"/>
    <property type="project" value="InterPro"/>
</dbReference>
<evidence type="ECO:0000313" key="5">
    <source>
        <dbReference type="Proteomes" id="UP000479692"/>
    </source>
</evidence>
<keyword evidence="5" id="KW-1185">Reference proteome</keyword>
<dbReference type="InterPro" id="IPR036388">
    <property type="entry name" value="WH-like_DNA-bd_sf"/>
</dbReference>
<dbReference type="Pfam" id="PF02481">
    <property type="entry name" value="DNA_processg_A"/>
    <property type="match status" value="1"/>
</dbReference>
<feature type="domain" description="Smf/DprA SLOG" evidence="2">
    <location>
        <begin position="5"/>
        <end position="212"/>
    </location>
</feature>
<dbReference type="AlphaFoldDB" id="A0A7C9LK80"/>
<dbReference type="InterPro" id="IPR003488">
    <property type="entry name" value="DprA"/>
</dbReference>
<evidence type="ECO:0000313" key="4">
    <source>
        <dbReference type="EMBL" id="MUV13324.1"/>
    </source>
</evidence>
<dbReference type="Gene3D" id="3.40.50.450">
    <property type="match status" value="1"/>
</dbReference>
<dbReference type="Pfam" id="PF17782">
    <property type="entry name" value="WHD_DprA"/>
    <property type="match status" value="1"/>
</dbReference>
<evidence type="ECO:0000259" key="3">
    <source>
        <dbReference type="Pfam" id="PF17782"/>
    </source>
</evidence>
<dbReference type="Proteomes" id="UP000479692">
    <property type="component" value="Unassembled WGS sequence"/>
</dbReference>
<dbReference type="SUPFAM" id="SSF102405">
    <property type="entry name" value="MCP/YpsA-like"/>
    <property type="match status" value="1"/>
</dbReference>
<accession>A0A7C9LK80</accession>
<dbReference type="NCBIfam" id="TIGR00732">
    <property type="entry name" value="dprA"/>
    <property type="match status" value="1"/>
</dbReference>
<gene>
    <name evidence="4" type="primary">dprA</name>
    <name evidence="4" type="ORF">GN331_03790</name>
</gene>
<evidence type="ECO:0000256" key="1">
    <source>
        <dbReference type="ARBA" id="ARBA00006525"/>
    </source>
</evidence>
<protein>
    <submittedName>
        <fullName evidence="4">DNA-protecting protein DprA</fullName>
    </submittedName>
</protein>
<proteinExistence type="inferred from homology"/>
<name>A0A7C9LK80_9GAMM</name>
<sequence length="301" mass="32068">MHSRLTIDDPDYPALLRRLPDAPTLLYVRGDLACLWHPAIAIVGSRTATPNGFDIARSFARAFARAGWCVVSGMAAGIDTAAHRGALDVEAPTVAVLGTGIDNAYPPSNRGLMEQIAERGVVVSEYPPGAPGRPGQFPKRNRIVAGLSLGTLVVEAQMRSGALITARLAADAGREVFAIPGSIHNPMARGCHRLIRDGVQLVESPDEVIAALNPLLSAYAGDLRERLCVPNSSVAALQHHSPSTDANTQRLWDALGYDPTPMDALVSRTGLTSAELVSMLLVMELEGRVVSEHGRYTRKAS</sequence>
<dbReference type="RefSeq" id="WP_156640447.1">
    <property type="nucleotide sequence ID" value="NZ_WOXT01000001.1"/>
</dbReference>
<comment type="caution">
    <text evidence="4">The sequence shown here is derived from an EMBL/GenBank/DDBJ whole genome shotgun (WGS) entry which is preliminary data.</text>
</comment>
<dbReference type="PANTHER" id="PTHR43022:SF1">
    <property type="entry name" value="PROTEIN SMF"/>
    <property type="match status" value="1"/>
</dbReference>
<feature type="domain" description="DprA winged helix" evidence="3">
    <location>
        <begin position="241"/>
        <end position="294"/>
    </location>
</feature>
<comment type="similarity">
    <text evidence="1">Belongs to the DprA/Smf family.</text>
</comment>
<dbReference type="InterPro" id="IPR057666">
    <property type="entry name" value="DrpA_SLOG"/>
</dbReference>
<dbReference type="InterPro" id="IPR041614">
    <property type="entry name" value="DprA_WH"/>
</dbReference>